<accession>A0ACB5TD88</accession>
<comment type="caution">
    <text evidence="1">The sequence shown here is derived from an EMBL/GenBank/DDBJ whole genome shotgun (WGS) entry which is preliminary data.</text>
</comment>
<gene>
    <name evidence="1" type="ORF">Amon02_000794000</name>
</gene>
<dbReference type="EMBL" id="BSXS01006822">
    <property type="protein sequence ID" value="GME86320.1"/>
    <property type="molecule type" value="Genomic_DNA"/>
</dbReference>
<name>A0ACB5TD88_AMBMO</name>
<keyword evidence="2" id="KW-1185">Reference proteome</keyword>
<protein>
    <submittedName>
        <fullName evidence="1">Unnamed protein product</fullName>
    </submittedName>
</protein>
<evidence type="ECO:0000313" key="1">
    <source>
        <dbReference type="EMBL" id="GME86320.1"/>
    </source>
</evidence>
<proteinExistence type="predicted"/>
<sequence>MTNSNTSSLQQQQVSQSDNAPDGQSQQAQQQQGQQQIYPNERIQFVTYIVNALKDVQGDSFNTETAKRAGEECERNAFGRSANKQQYVELLKTRLNDIKRIKQRHLARAQGQREA</sequence>
<organism evidence="1 2">
    <name type="scientific">Ambrosiozyma monospora</name>
    <name type="common">Yeast</name>
    <name type="synonym">Endomycopsis monosporus</name>
    <dbReference type="NCBI Taxonomy" id="43982"/>
    <lineage>
        <taxon>Eukaryota</taxon>
        <taxon>Fungi</taxon>
        <taxon>Dikarya</taxon>
        <taxon>Ascomycota</taxon>
        <taxon>Saccharomycotina</taxon>
        <taxon>Pichiomycetes</taxon>
        <taxon>Pichiales</taxon>
        <taxon>Pichiaceae</taxon>
        <taxon>Ambrosiozyma</taxon>
    </lineage>
</organism>
<evidence type="ECO:0000313" key="2">
    <source>
        <dbReference type="Proteomes" id="UP001165064"/>
    </source>
</evidence>
<dbReference type="Proteomes" id="UP001165064">
    <property type="component" value="Unassembled WGS sequence"/>
</dbReference>
<reference evidence="1" key="1">
    <citation type="submission" date="2023-04" db="EMBL/GenBank/DDBJ databases">
        <title>Ambrosiozyma monospora NBRC 10751.</title>
        <authorList>
            <person name="Ichikawa N."/>
            <person name="Sato H."/>
            <person name="Tonouchi N."/>
        </authorList>
    </citation>
    <scope>NUCLEOTIDE SEQUENCE</scope>
    <source>
        <strain evidence="1">NBRC 10751</strain>
    </source>
</reference>